<reference evidence="3" key="1">
    <citation type="submission" date="2020-08" db="EMBL/GenBank/DDBJ databases">
        <title>Genome public.</title>
        <authorList>
            <person name="Liu C."/>
            <person name="Sun Q."/>
        </authorList>
    </citation>
    <scope>NUCLEOTIDE SEQUENCE</scope>
    <source>
        <strain evidence="3">NSJ-12</strain>
    </source>
</reference>
<evidence type="ECO:0000313" key="3">
    <source>
        <dbReference type="EMBL" id="MBC8580942.1"/>
    </source>
</evidence>
<keyword evidence="3" id="KW-0547">Nucleotide-binding</keyword>
<gene>
    <name evidence="3" type="ORF">H8718_15590</name>
</gene>
<dbReference type="AlphaFoldDB" id="A0A926IEM2"/>
<protein>
    <submittedName>
        <fullName evidence="3">ATP-binding protein</fullName>
    </submittedName>
</protein>
<feature type="region of interest" description="Disordered" evidence="1">
    <location>
        <begin position="1"/>
        <end position="24"/>
    </location>
</feature>
<evidence type="ECO:0000313" key="4">
    <source>
        <dbReference type="Proteomes" id="UP000655830"/>
    </source>
</evidence>
<dbReference type="SUPFAM" id="SSF52540">
    <property type="entry name" value="P-loop containing nucleoside triphosphate hydrolases"/>
    <property type="match status" value="1"/>
</dbReference>
<dbReference type="RefSeq" id="WP_249333625.1">
    <property type="nucleotide sequence ID" value="NZ_JACRSY010000032.1"/>
</dbReference>
<dbReference type="GO" id="GO:0006260">
    <property type="term" value="P:DNA replication"/>
    <property type="evidence" value="ECO:0007669"/>
    <property type="project" value="TreeGrafter"/>
</dbReference>
<evidence type="ECO:0000256" key="1">
    <source>
        <dbReference type="SAM" id="MobiDB-lite"/>
    </source>
</evidence>
<accession>A0A926IEM2</accession>
<name>A0A926IEM2_9FIRM</name>
<sequence length="290" mass="33582">MITQDLHQSSWKHTTEQTQKMKTFHSDRLDDEGNPLYPYENAPIDTPFNVRIRKECRIYEIKNDNNMIYEHVQLQVDYDKSTSRTGIPEAHRYVRMKDFRPEIYMDKVLARNAKEKVTRFVENFGKFVDKGVGLYIYSPSSGAGKTLLASILANALIRQYNESPKFIKATTFFEEYKRAMRQSSKENPIVDDKLRVLTNAKVLIIDDLGTEKVTDYISTLMYEVISKRTDMRKVTIITSKKKMEDLKYDASTINQISSSVRLIELPNENVGLKVSNEANKDLDLLLEGVE</sequence>
<dbReference type="Proteomes" id="UP000655830">
    <property type="component" value="Unassembled WGS sequence"/>
</dbReference>
<dbReference type="InterPro" id="IPR002611">
    <property type="entry name" value="IstB_ATP-bd"/>
</dbReference>
<dbReference type="GO" id="GO:0005524">
    <property type="term" value="F:ATP binding"/>
    <property type="evidence" value="ECO:0007669"/>
    <property type="project" value="UniProtKB-KW"/>
</dbReference>
<dbReference type="PANTHER" id="PTHR30050">
    <property type="entry name" value="CHROMOSOMAL REPLICATION INITIATOR PROTEIN DNAA"/>
    <property type="match status" value="1"/>
</dbReference>
<keyword evidence="3" id="KW-0067">ATP-binding</keyword>
<proteinExistence type="predicted"/>
<dbReference type="PANTHER" id="PTHR30050:SF4">
    <property type="entry name" value="ATP-BINDING PROTEIN RV3427C IN INSERTION SEQUENCE-RELATED"/>
    <property type="match status" value="1"/>
</dbReference>
<dbReference type="EMBL" id="JACRSY010000032">
    <property type="protein sequence ID" value="MBC8580942.1"/>
    <property type="molecule type" value="Genomic_DNA"/>
</dbReference>
<evidence type="ECO:0000259" key="2">
    <source>
        <dbReference type="Pfam" id="PF01695"/>
    </source>
</evidence>
<keyword evidence="4" id="KW-1185">Reference proteome</keyword>
<comment type="caution">
    <text evidence="3">The sequence shown here is derived from an EMBL/GenBank/DDBJ whole genome shotgun (WGS) entry which is preliminary data.</text>
</comment>
<dbReference type="InterPro" id="IPR027417">
    <property type="entry name" value="P-loop_NTPase"/>
</dbReference>
<dbReference type="Pfam" id="PF01695">
    <property type="entry name" value="IstB_IS21"/>
    <property type="match status" value="1"/>
</dbReference>
<feature type="compositionally biased region" description="Polar residues" evidence="1">
    <location>
        <begin position="1"/>
        <end position="21"/>
    </location>
</feature>
<feature type="domain" description="IstB-like ATP-binding" evidence="2">
    <location>
        <begin position="93"/>
        <end position="245"/>
    </location>
</feature>
<organism evidence="3 4">
    <name type="scientific">Zhenhengia yiwuensis</name>
    <dbReference type="NCBI Taxonomy" id="2763666"/>
    <lineage>
        <taxon>Bacteria</taxon>
        <taxon>Bacillati</taxon>
        <taxon>Bacillota</taxon>
        <taxon>Clostridia</taxon>
        <taxon>Lachnospirales</taxon>
        <taxon>Lachnospiraceae</taxon>
        <taxon>Zhenhengia</taxon>
    </lineage>
</organism>
<dbReference type="Gene3D" id="3.40.50.300">
    <property type="entry name" value="P-loop containing nucleotide triphosphate hydrolases"/>
    <property type="match status" value="1"/>
</dbReference>